<feature type="domain" description="Complex 1 LYR protein" evidence="16">
    <location>
        <begin position="15"/>
        <end position="72"/>
    </location>
</feature>
<dbReference type="GO" id="GO:0006120">
    <property type="term" value="P:mitochondrial electron transport, NADH to ubiquinone"/>
    <property type="evidence" value="ECO:0007669"/>
    <property type="project" value="InterPro"/>
</dbReference>
<evidence type="ECO:0000256" key="9">
    <source>
        <dbReference type="ARBA" id="ARBA00022792"/>
    </source>
</evidence>
<evidence type="ECO:0000256" key="14">
    <source>
        <dbReference type="ARBA" id="ARBA00030192"/>
    </source>
</evidence>
<dbReference type="InParanoid" id="A0A482X2K1"/>
<reference evidence="17 18" key="1">
    <citation type="journal article" date="2017" name="Gigascience">
        <title>Genome sequence of the small brown planthopper, Laodelphax striatellus.</title>
        <authorList>
            <person name="Zhu J."/>
            <person name="Jiang F."/>
            <person name="Wang X."/>
            <person name="Yang P."/>
            <person name="Bao Y."/>
            <person name="Zhao W."/>
            <person name="Wang W."/>
            <person name="Lu H."/>
            <person name="Wang Q."/>
            <person name="Cui N."/>
            <person name="Li J."/>
            <person name="Chen X."/>
            <person name="Luo L."/>
            <person name="Yu J."/>
            <person name="Kang L."/>
            <person name="Cui F."/>
        </authorList>
    </citation>
    <scope>NUCLEOTIDE SEQUENCE [LARGE SCALE GENOMIC DNA]</scope>
    <source>
        <strain evidence="17">Lst14</strain>
    </source>
</reference>
<evidence type="ECO:0000256" key="10">
    <source>
        <dbReference type="ARBA" id="ARBA00022982"/>
    </source>
</evidence>
<keyword evidence="12" id="KW-0496">Mitochondrion</keyword>
<dbReference type="InterPro" id="IPR045292">
    <property type="entry name" value="Complex1_LYR_NDUFB9_LYRM3"/>
</dbReference>
<dbReference type="EMBL" id="QKKF02019547">
    <property type="protein sequence ID" value="RZF39826.1"/>
    <property type="molecule type" value="Genomic_DNA"/>
</dbReference>
<accession>A0A482X2K1</accession>
<comment type="function">
    <text evidence="1">Accessory subunit of the mitochondrial membrane respiratory chain NADH dehydrogenase (Complex I), that is believed to be not involved in catalysis. Complex I functions in the transfer of electrons from NADH to the respiratory chain. The immediate electron acceptor for the enzyme is believed to be ubiquinone.</text>
</comment>
<evidence type="ECO:0000256" key="11">
    <source>
        <dbReference type="ARBA" id="ARBA00022990"/>
    </source>
</evidence>
<evidence type="ECO:0000256" key="13">
    <source>
        <dbReference type="ARBA" id="ARBA00023136"/>
    </source>
</evidence>
<evidence type="ECO:0000256" key="15">
    <source>
        <dbReference type="ARBA" id="ARBA00032528"/>
    </source>
</evidence>
<dbReference type="PANTHER" id="PTHR12868">
    <property type="entry name" value="NADH-UBIQUINONE OXIDOREDUCTASE B22 SUBUNIT"/>
    <property type="match status" value="1"/>
</dbReference>
<dbReference type="PANTHER" id="PTHR12868:SF0">
    <property type="entry name" value="NADH DEHYDROGENASE [UBIQUINONE] 1 BETA SUBCOMPLEX SUBUNIT 9"/>
    <property type="match status" value="1"/>
</dbReference>
<name>A0A482X2K1_LAOST</name>
<evidence type="ECO:0000256" key="6">
    <source>
        <dbReference type="ARBA" id="ARBA00022448"/>
    </source>
</evidence>
<organism evidence="17 18">
    <name type="scientific">Laodelphax striatellus</name>
    <name type="common">Small brown planthopper</name>
    <name type="synonym">Delphax striatella</name>
    <dbReference type="NCBI Taxonomy" id="195883"/>
    <lineage>
        <taxon>Eukaryota</taxon>
        <taxon>Metazoa</taxon>
        <taxon>Ecdysozoa</taxon>
        <taxon>Arthropoda</taxon>
        <taxon>Hexapoda</taxon>
        <taxon>Insecta</taxon>
        <taxon>Pterygota</taxon>
        <taxon>Neoptera</taxon>
        <taxon>Paraneoptera</taxon>
        <taxon>Hemiptera</taxon>
        <taxon>Auchenorrhyncha</taxon>
        <taxon>Fulgoroidea</taxon>
        <taxon>Delphacidae</taxon>
        <taxon>Criomorphinae</taxon>
        <taxon>Laodelphax</taxon>
    </lineage>
</organism>
<keyword evidence="9" id="KW-0999">Mitochondrion inner membrane</keyword>
<evidence type="ECO:0000256" key="7">
    <source>
        <dbReference type="ARBA" id="ARBA00022553"/>
    </source>
</evidence>
<keyword evidence="6" id="KW-0813">Transport</keyword>
<evidence type="ECO:0000313" key="17">
    <source>
        <dbReference type="EMBL" id="RZF39826.1"/>
    </source>
</evidence>
<proteinExistence type="inferred from homology"/>
<keyword evidence="10" id="KW-0249">Electron transport</keyword>
<evidence type="ECO:0000256" key="1">
    <source>
        <dbReference type="ARBA" id="ARBA00002920"/>
    </source>
</evidence>
<evidence type="ECO:0000256" key="8">
    <source>
        <dbReference type="ARBA" id="ARBA00022660"/>
    </source>
</evidence>
<gene>
    <name evidence="17" type="ORF">LSTR_LSTR000474</name>
</gene>
<sequence>MGVPNIPLRIPSHAQKVCSLYKRALRCLESHTPDRPLMRYKAVLLRDRFERNRCEKDAVKATKYLLDGEKELFENAHHQPKVFAASAGEVLWNRYGVSPDSVLDYWHPLEKAQYPEYFARREQRKRQMEQWWEKTYGKPGQDEKSHH</sequence>
<evidence type="ECO:0000313" key="18">
    <source>
        <dbReference type="Proteomes" id="UP000291343"/>
    </source>
</evidence>
<protein>
    <recommendedName>
        <fullName evidence="5">NADH dehydrogenase [ubiquinone] 1 beta subcomplex subunit 9</fullName>
    </recommendedName>
    <alternativeName>
        <fullName evidence="14">Complex I-B22</fullName>
    </alternativeName>
    <alternativeName>
        <fullName evidence="15">NADH-ubiquinone oxidoreductase B22 subunit</fullName>
    </alternativeName>
</protein>
<comment type="caution">
    <text evidence="17">The sequence shown here is derived from an EMBL/GenBank/DDBJ whole genome shotgun (WGS) entry which is preliminary data.</text>
</comment>
<comment type="similarity">
    <text evidence="3">Belongs to the complex I LYR family.</text>
</comment>
<evidence type="ECO:0000256" key="2">
    <source>
        <dbReference type="ARBA" id="ARBA00004443"/>
    </source>
</evidence>
<comment type="subunit">
    <text evidence="4">Mammalian complex I is composed of 45 different subunits.</text>
</comment>
<dbReference type="Pfam" id="PF05347">
    <property type="entry name" value="Complex1_LYR"/>
    <property type="match status" value="1"/>
</dbReference>
<dbReference type="SMR" id="A0A482X2K1"/>
<dbReference type="CDD" id="cd20263">
    <property type="entry name" value="Complex1_LYR_NDUFB9_LYRM3"/>
    <property type="match status" value="1"/>
</dbReference>
<keyword evidence="8" id="KW-0679">Respiratory chain</keyword>
<keyword evidence="7" id="KW-0597">Phosphoprotein</keyword>
<evidence type="ECO:0000256" key="5">
    <source>
        <dbReference type="ARBA" id="ARBA00018684"/>
    </source>
</evidence>
<keyword evidence="13" id="KW-0472">Membrane</keyword>
<dbReference type="Proteomes" id="UP000291343">
    <property type="component" value="Unassembled WGS sequence"/>
</dbReference>
<evidence type="ECO:0000256" key="4">
    <source>
        <dbReference type="ARBA" id="ARBA00011790"/>
    </source>
</evidence>
<evidence type="ECO:0000259" key="16">
    <source>
        <dbReference type="Pfam" id="PF05347"/>
    </source>
</evidence>
<dbReference type="GO" id="GO:0005743">
    <property type="term" value="C:mitochondrial inner membrane"/>
    <property type="evidence" value="ECO:0007669"/>
    <property type="project" value="UniProtKB-SubCell"/>
</dbReference>
<dbReference type="InterPro" id="IPR033034">
    <property type="entry name" value="NDUFB9"/>
</dbReference>
<dbReference type="InterPro" id="IPR008011">
    <property type="entry name" value="Complex1_LYR_dom"/>
</dbReference>
<dbReference type="STRING" id="195883.A0A482X2K1"/>
<dbReference type="OrthoDB" id="13598at2759"/>
<keyword evidence="11" id="KW-0007">Acetylation</keyword>
<keyword evidence="18" id="KW-1185">Reference proteome</keyword>
<evidence type="ECO:0000256" key="3">
    <source>
        <dbReference type="ARBA" id="ARBA00009508"/>
    </source>
</evidence>
<comment type="subcellular location">
    <subcellularLocation>
        <location evidence="2">Mitochondrion inner membrane</location>
        <topology evidence="2">Peripheral membrane protein</topology>
        <orientation evidence="2">Matrix side</orientation>
    </subcellularLocation>
</comment>
<dbReference type="AlphaFoldDB" id="A0A482X2K1"/>
<evidence type="ECO:0000256" key="12">
    <source>
        <dbReference type="ARBA" id="ARBA00023128"/>
    </source>
</evidence>
<dbReference type="FunCoup" id="A0A482X2K1">
    <property type="interactions" value="1229"/>
</dbReference>